<dbReference type="Proteomes" id="UP001054252">
    <property type="component" value="Unassembled WGS sequence"/>
</dbReference>
<evidence type="ECO:0000313" key="2">
    <source>
        <dbReference type="Proteomes" id="UP001054252"/>
    </source>
</evidence>
<dbReference type="EMBL" id="BPVZ01000135">
    <property type="protein sequence ID" value="GKV39497.1"/>
    <property type="molecule type" value="Genomic_DNA"/>
</dbReference>
<comment type="caution">
    <text evidence="1">The sequence shown here is derived from an EMBL/GenBank/DDBJ whole genome shotgun (WGS) entry which is preliminary data.</text>
</comment>
<organism evidence="1 2">
    <name type="scientific">Rubroshorea leprosula</name>
    <dbReference type="NCBI Taxonomy" id="152421"/>
    <lineage>
        <taxon>Eukaryota</taxon>
        <taxon>Viridiplantae</taxon>
        <taxon>Streptophyta</taxon>
        <taxon>Embryophyta</taxon>
        <taxon>Tracheophyta</taxon>
        <taxon>Spermatophyta</taxon>
        <taxon>Magnoliopsida</taxon>
        <taxon>eudicotyledons</taxon>
        <taxon>Gunneridae</taxon>
        <taxon>Pentapetalae</taxon>
        <taxon>rosids</taxon>
        <taxon>malvids</taxon>
        <taxon>Malvales</taxon>
        <taxon>Dipterocarpaceae</taxon>
        <taxon>Rubroshorea</taxon>
    </lineage>
</organism>
<evidence type="ECO:0000313" key="1">
    <source>
        <dbReference type="EMBL" id="GKV39497.1"/>
    </source>
</evidence>
<dbReference type="AlphaFoldDB" id="A0AAV5LQQ3"/>
<keyword evidence="2" id="KW-1185">Reference proteome</keyword>
<sequence length="138" mass="14648">MGIKVVAVVCPKGELLNKGEKGKAKLEVVKSLVAVLLPGWKGGRVGCGGGGIKERESWVNRGVRGGQRSGVRRGWAEKHSGGCVVWAVESGRSCAVWAMERRRRWGGGDVKGRCCLERESGGVVGAEEMGVAVSECVW</sequence>
<gene>
    <name evidence="1" type="ORF">SLEP1_g47255</name>
</gene>
<name>A0AAV5LQQ3_9ROSI</name>
<protein>
    <submittedName>
        <fullName evidence="1">Uncharacterized protein</fullName>
    </submittedName>
</protein>
<reference evidence="1 2" key="1">
    <citation type="journal article" date="2021" name="Commun. Biol.">
        <title>The genome of Shorea leprosula (Dipterocarpaceae) highlights the ecological relevance of drought in aseasonal tropical rainforests.</title>
        <authorList>
            <person name="Ng K.K.S."/>
            <person name="Kobayashi M.J."/>
            <person name="Fawcett J.A."/>
            <person name="Hatakeyama M."/>
            <person name="Paape T."/>
            <person name="Ng C.H."/>
            <person name="Ang C.C."/>
            <person name="Tnah L.H."/>
            <person name="Lee C.T."/>
            <person name="Nishiyama T."/>
            <person name="Sese J."/>
            <person name="O'Brien M.J."/>
            <person name="Copetti D."/>
            <person name="Mohd Noor M.I."/>
            <person name="Ong R.C."/>
            <person name="Putra M."/>
            <person name="Sireger I.Z."/>
            <person name="Indrioko S."/>
            <person name="Kosugi Y."/>
            <person name="Izuno A."/>
            <person name="Isagi Y."/>
            <person name="Lee S.L."/>
            <person name="Shimizu K.K."/>
        </authorList>
    </citation>
    <scope>NUCLEOTIDE SEQUENCE [LARGE SCALE GENOMIC DNA]</scope>
    <source>
        <strain evidence="1">214</strain>
    </source>
</reference>
<accession>A0AAV5LQQ3</accession>
<proteinExistence type="predicted"/>